<evidence type="ECO:0000313" key="2">
    <source>
        <dbReference type="EMBL" id="KAK6344422.1"/>
    </source>
</evidence>
<feature type="compositionally biased region" description="Polar residues" evidence="1">
    <location>
        <begin position="1"/>
        <end position="11"/>
    </location>
</feature>
<reference evidence="2 3" key="1">
    <citation type="submission" date="2019-10" db="EMBL/GenBank/DDBJ databases">
        <authorList>
            <person name="Palmer J.M."/>
        </authorList>
    </citation>
    <scope>NUCLEOTIDE SEQUENCE [LARGE SCALE GENOMIC DNA]</scope>
    <source>
        <strain evidence="2 3">TWF696</strain>
    </source>
</reference>
<dbReference type="Proteomes" id="UP001375240">
    <property type="component" value="Unassembled WGS sequence"/>
</dbReference>
<protein>
    <submittedName>
        <fullName evidence="2">Uncharacterized protein</fullName>
    </submittedName>
</protein>
<accession>A0AAV9UQE5</accession>
<proteinExistence type="predicted"/>
<comment type="caution">
    <text evidence="2">The sequence shown here is derived from an EMBL/GenBank/DDBJ whole genome shotgun (WGS) entry which is preliminary data.</text>
</comment>
<organism evidence="2 3">
    <name type="scientific">Orbilia brochopaga</name>
    <dbReference type="NCBI Taxonomy" id="3140254"/>
    <lineage>
        <taxon>Eukaryota</taxon>
        <taxon>Fungi</taxon>
        <taxon>Dikarya</taxon>
        <taxon>Ascomycota</taxon>
        <taxon>Pezizomycotina</taxon>
        <taxon>Orbiliomycetes</taxon>
        <taxon>Orbiliales</taxon>
        <taxon>Orbiliaceae</taxon>
        <taxon>Orbilia</taxon>
    </lineage>
</organism>
<keyword evidence="3" id="KW-1185">Reference proteome</keyword>
<sequence length="109" mass="11393">MSSQENTTPSARSGAAFNPNLEKKKQEMGTVGMKLGETQSDNSNKGHSIISSEGAIGRQFNPDGNIGQLGNKVGGPFHEDGFIGSQFDASKEGIAGKVERAVGGPRKET</sequence>
<feature type="region of interest" description="Disordered" evidence="1">
    <location>
        <begin position="1"/>
        <end position="73"/>
    </location>
</feature>
<evidence type="ECO:0000256" key="1">
    <source>
        <dbReference type="SAM" id="MobiDB-lite"/>
    </source>
</evidence>
<feature type="compositionally biased region" description="Polar residues" evidence="1">
    <location>
        <begin position="37"/>
        <end position="51"/>
    </location>
</feature>
<gene>
    <name evidence="2" type="ORF">TWF696_008059</name>
</gene>
<dbReference type="EMBL" id="JAVHNQ010000006">
    <property type="protein sequence ID" value="KAK6344422.1"/>
    <property type="molecule type" value="Genomic_DNA"/>
</dbReference>
<evidence type="ECO:0000313" key="3">
    <source>
        <dbReference type="Proteomes" id="UP001375240"/>
    </source>
</evidence>
<name>A0AAV9UQE5_9PEZI</name>
<dbReference type="AlphaFoldDB" id="A0AAV9UQE5"/>